<name>A0A6D2KIR2_9BRAS</name>
<accession>A0A6D2KIR2</accession>
<organism evidence="2 3">
    <name type="scientific">Microthlaspi erraticum</name>
    <dbReference type="NCBI Taxonomy" id="1685480"/>
    <lineage>
        <taxon>Eukaryota</taxon>
        <taxon>Viridiplantae</taxon>
        <taxon>Streptophyta</taxon>
        <taxon>Embryophyta</taxon>
        <taxon>Tracheophyta</taxon>
        <taxon>Spermatophyta</taxon>
        <taxon>Magnoliopsida</taxon>
        <taxon>eudicotyledons</taxon>
        <taxon>Gunneridae</taxon>
        <taxon>Pentapetalae</taxon>
        <taxon>rosids</taxon>
        <taxon>malvids</taxon>
        <taxon>Brassicales</taxon>
        <taxon>Brassicaceae</taxon>
        <taxon>Coluteocarpeae</taxon>
        <taxon>Microthlaspi</taxon>
    </lineage>
</organism>
<dbReference type="PANTHER" id="PTHR33237:SF30">
    <property type="entry name" value="GENOME ASSEMBLY, CHROMOSOME: A01"/>
    <property type="match status" value="1"/>
</dbReference>
<keyword evidence="3" id="KW-1185">Reference proteome</keyword>
<sequence>MERSTPEHVSSAHKRLSVSFLVSLMVLCARHASRVSKKLKLKPTQKLTHLEDYLESPKSKGEGGGGGRFGWSPASSFSPMRARPKELLTTLSNKAMTMVGRKNKAYNGGGGLPAKKKTAVEMVVEEEEEEYGVWQREILMGGKCEPLDYSGVIYYDCSGQQLKQVPPRSPRASLIPDLPTRTSYVGSLLNPNGKEI</sequence>
<dbReference type="PANTHER" id="PTHR33237">
    <property type="entry name" value="F2P16.13 PROTEIN-RELATED"/>
    <property type="match status" value="1"/>
</dbReference>
<gene>
    <name evidence="2" type="ORF">MERR_LOCUS40310</name>
</gene>
<reference evidence="2" key="1">
    <citation type="submission" date="2020-01" db="EMBL/GenBank/DDBJ databases">
        <authorList>
            <person name="Mishra B."/>
        </authorList>
    </citation>
    <scope>NUCLEOTIDE SEQUENCE [LARGE SCALE GENOMIC DNA]</scope>
</reference>
<evidence type="ECO:0000313" key="2">
    <source>
        <dbReference type="EMBL" id="CAA7053075.1"/>
    </source>
</evidence>
<feature type="compositionally biased region" description="Basic and acidic residues" evidence="1">
    <location>
        <begin position="52"/>
        <end position="61"/>
    </location>
</feature>
<protein>
    <submittedName>
        <fullName evidence="2">Uncharacterized protein</fullName>
    </submittedName>
</protein>
<dbReference type="OrthoDB" id="755532at2759"/>
<feature type="region of interest" description="Disordered" evidence="1">
    <location>
        <begin position="52"/>
        <end position="78"/>
    </location>
</feature>
<proteinExistence type="predicted"/>
<dbReference type="AlphaFoldDB" id="A0A6D2KIR2"/>
<dbReference type="Proteomes" id="UP000467841">
    <property type="component" value="Unassembled WGS sequence"/>
</dbReference>
<dbReference type="EMBL" id="CACVBM020001518">
    <property type="protein sequence ID" value="CAA7053075.1"/>
    <property type="molecule type" value="Genomic_DNA"/>
</dbReference>
<comment type="caution">
    <text evidence="2">The sequence shown here is derived from an EMBL/GenBank/DDBJ whole genome shotgun (WGS) entry which is preliminary data.</text>
</comment>
<evidence type="ECO:0000313" key="3">
    <source>
        <dbReference type="Proteomes" id="UP000467841"/>
    </source>
</evidence>
<evidence type="ECO:0000256" key="1">
    <source>
        <dbReference type="SAM" id="MobiDB-lite"/>
    </source>
</evidence>